<comment type="caution">
    <text evidence="2">The sequence shown here is derived from an EMBL/GenBank/DDBJ whole genome shotgun (WGS) entry which is preliminary data.</text>
</comment>
<name>A0A317ZHF1_9BACT</name>
<dbReference type="AlphaFoldDB" id="A0A317ZHF1"/>
<accession>A0A317ZHF1</accession>
<protein>
    <submittedName>
        <fullName evidence="2">Nucleotidyltransferase domain-containing protein</fullName>
    </submittedName>
</protein>
<dbReference type="CDD" id="cd05403">
    <property type="entry name" value="NT_KNTase_like"/>
    <property type="match status" value="1"/>
</dbReference>
<dbReference type="OrthoDB" id="9803106at2"/>
<dbReference type="RefSeq" id="WP_110131359.1">
    <property type="nucleotide sequence ID" value="NZ_QHJQ01000007.1"/>
</dbReference>
<evidence type="ECO:0000313" key="3">
    <source>
        <dbReference type="Proteomes" id="UP000247099"/>
    </source>
</evidence>
<dbReference type="Pfam" id="PF18765">
    <property type="entry name" value="Polbeta"/>
    <property type="match status" value="1"/>
</dbReference>
<feature type="domain" description="Polymerase beta nucleotidyltransferase" evidence="1">
    <location>
        <begin position="28"/>
        <end position="101"/>
    </location>
</feature>
<evidence type="ECO:0000259" key="1">
    <source>
        <dbReference type="Pfam" id="PF18765"/>
    </source>
</evidence>
<organism evidence="2 3">
    <name type="scientific">Coraliomargarita sinensis</name>
    <dbReference type="NCBI Taxonomy" id="2174842"/>
    <lineage>
        <taxon>Bacteria</taxon>
        <taxon>Pseudomonadati</taxon>
        <taxon>Verrucomicrobiota</taxon>
        <taxon>Opitutia</taxon>
        <taxon>Puniceicoccales</taxon>
        <taxon>Coraliomargaritaceae</taxon>
        <taxon>Coraliomargarita</taxon>
    </lineage>
</organism>
<proteinExistence type="predicted"/>
<keyword evidence="2" id="KW-0808">Transferase</keyword>
<gene>
    <name evidence="2" type="ORF">DDZ13_10220</name>
</gene>
<dbReference type="InterPro" id="IPR041633">
    <property type="entry name" value="Polbeta"/>
</dbReference>
<sequence>MAIEEAAIENEVRRVFLDRAEALRGHRILMFGSRVSGTAGPLSDFDIGVDGAEPLDLGLFYEIEEALEQLPTLHRLDWVDLNRASRKVAESARREGRVLYEA</sequence>
<dbReference type="InParanoid" id="A0A317ZHF1"/>
<evidence type="ECO:0000313" key="2">
    <source>
        <dbReference type="EMBL" id="PXA03663.1"/>
    </source>
</evidence>
<keyword evidence="3" id="KW-1185">Reference proteome</keyword>
<dbReference type="EMBL" id="QHJQ01000007">
    <property type="protein sequence ID" value="PXA03663.1"/>
    <property type="molecule type" value="Genomic_DNA"/>
</dbReference>
<dbReference type="Gene3D" id="3.30.460.10">
    <property type="entry name" value="Beta Polymerase, domain 2"/>
    <property type="match status" value="1"/>
</dbReference>
<reference evidence="2 3" key="1">
    <citation type="submission" date="2018-05" db="EMBL/GenBank/DDBJ databases">
        <title>Coraliomargarita sinensis sp. nov., isolated from a marine solar saltern.</title>
        <authorList>
            <person name="Zhou L.Y."/>
        </authorList>
    </citation>
    <scope>NUCLEOTIDE SEQUENCE [LARGE SCALE GENOMIC DNA]</scope>
    <source>
        <strain evidence="2 3">WN38</strain>
    </source>
</reference>
<dbReference type="Proteomes" id="UP000247099">
    <property type="component" value="Unassembled WGS sequence"/>
</dbReference>
<dbReference type="GO" id="GO:0016740">
    <property type="term" value="F:transferase activity"/>
    <property type="evidence" value="ECO:0007669"/>
    <property type="project" value="UniProtKB-KW"/>
</dbReference>
<dbReference type="SUPFAM" id="SSF81301">
    <property type="entry name" value="Nucleotidyltransferase"/>
    <property type="match status" value="1"/>
</dbReference>
<dbReference type="InterPro" id="IPR043519">
    <property type="entry name" value="NT_sf"/>
</dbReference>